<dbReference type="PANTHER" id="PTHR31739:SF30">
    <property type="entry name" value="COPAL-8-OL DIPHOSPHATE HYDRATASE, CHLOROPLASTIC"/>
    <property type="match status" value="1"/>
</dbReference>
<dbReference type="SUPFAM" id="SSF48239">
    <property type="entry name" value="Terpenoid cyclases/Protein prenyltransferases"/>
    <property type="match status" value="1"/>
</dbReference>
<reference evidence="2" key="1">
    <citation type="submission" date="2024-07" db="EMBL/GenBank/DDBJ databases">
        <title>Two chromosome-level genome assemblies of Korean endemic species Abeliophyllum distichum and Forsythia ovata (Oleaceae).</title>
        <authorList>
            <person name="Jang H."/>
        </authorList>
    </citation>
    <scope>NUCLEOTIDE SEQUENCE [LARGE SCALE GENOMIC DNA]</scope>
</reference>
<name>A0ABD1W569_9LAMI</name>
<dbReference type="AlphaFoldDB" id="A0ABD1W569"/>
<proteinExistence type="predicted"/>
<organism evidence="1 2">
    <name type="scientific">Forsythia ovata</name>
    <dbReference type="NCBI Taxonomy" id="205694"/>
    <lineage>
        <taxon>Eukaryota</taxon>
        <taxon>Viridiplantae</taxon>
        <taxon>Streptophyta</taxon>
        <taxon>Embryophyta</taxon>
        <taxon>Tracheophyta</taxon>
        <taxon>Spermatophyta</taxon>
        <taxon>Magnoliopsida</taxon>
        <taxon>eudicotyledons</taxon>
        <taxon>Gunneridae</taxon>
        <taxon>Pentapetalae</taxon>
        <taxon>asterids</taxon>
        <taxon>lamiids</taxon>
        <taxon>Lamiales</taxon>
        <taxon>Oleaceae</taxon>
        <taxon>Forsythieae</taxon>
        <taxon>Forsythia</taxon>
    </lineage>
</organism>
<dbReference type="Gene3D" id="1.50.10.160">
    <property type="match status" value="1"/>
</dbReference>
<dbReference type="EMBL" id="JBFOLJ010000004">
    <property type="protein sequence ID" value="KAL2544630.1"/>
    <property type="molecule type" value="Genomic_DNA"/>
</dbReference>
<gene>
    <name evidence="1" type="ORF">Fot_13863</name>
</gene>
<dbReference type="InterPro" id="IPR008930">
    <property type="entry name" value="Terpenoid_cyclase/PrenylTrfase"/>
</dbReference>
<dbReference type="Proteomes" id="UP001604277">
    <property type="component" value="Unassembled WGS sequence"/>
</dbReference>
<evidence type="ECO:0000313" key="1">
    <source>
        <dbReference type="EMBL" id="KAL2544630.1"/>
    </source>
</evidence>
<dbReference type="Gene3D" id="1.50.10.130">
    <property type="entry name" value="Terpene synthase, N-terminal domain"/>
    <property type="match status" value="1"/>
</dbReference>
<dbReference type="InterPro" id="IPR050148">
    <property type="entry name" value="Terpene_synthase-like"/>
</dbReference>
<dbReference type="InterPro" id="IPR036965">
    <property type="entry name" value="Terpene_synth_N_sf"/>
</dbReference>
<dbReference type="GO" id="GO:0003824">
    <property type="term" value="F:catalytic activity"/>
    <property type="evidence" value="ECO:0007669"/>
    <property type="project" value="UniProtKB-ARBA"/>
</dbReference>
<comment type="caution">
    <text evidence="1">The sequence shown here is derived from an EMBL/GenBank/DDBJ whole genome shotgun (WGS) entry which is preliminary data.</text>
</comment>
<sequence length="148" mass="17101">MKALSNFQLHYVPAVHYKLTTKQCPSNFIRLPLLGTKELLQNYHCIRFNDKVLITEYSKFSQESELEDLDEEAFEVNTIKGYVGYIREMLDTMGDGRTSVSPYDTAWIALVRNLDGHDLPQFPSCLQWIANNQLSDGSWGDEHFFLSM</sequence>
<keyword evidence="2" id="KW-1185">Reference proteome</keyword>
<protein>
    <submittedName>
        <fullName evidence="1">Copalyl diphosphate synthase</fullName>
    </submittedName>
</protein>
<evidence type="ECO:0000313" key="2">
    <source>
        <dbReference type="Proteomes" id="UP001604277"/>
    </source>
</evidence>
<dbReference type="PANTHER" id="PTHR31739">
    <property type="entry name" value="ENT-COPALYL DIPHOSPHATE SYNTHASE, CHLOROPLASTIC"/>
    <property type="match status" value="1"/>
</dbReference>
<accession>A0ABD1W569</accession>